<protein>
    <submittedName>
        <fullName evidence="2">GMP synthase (Glutamine-hydrolysing)</fullName>
    </submittedName>
</protein>
<dbReference type="InterPro" id="IPR029062">
    <property type="entry name" value="Class_I_gatase-like"/>
</dbReference>
<dbReference type="Proteomes" id="UP000319094">
    <property type="component" value="Unassembled WGS sequence"/>
</dbReference>
<dbReference type="Pfam" id="PF00117">
    <property type="entry name" value="GATase"/>
    <property type="match status" value="1"/>
</dbReference>
<dbReference type="PROSITE" id="PS51273">
    <property type="entry name" value="GATASE_TYPE_1"/>
    <property type="match status" value="1"/>
</dbReference>
<proteinExistence type="predicted"/>
<keyword evidence="3" id="KW-1185">Reference proteome</keyword>
<name>A0A542Y4C6_9MICO</name>
<dbReference type="CDD" id="cd01741">
    <property type="entry name" value="GATase1_1"/>
    <property type="match status" value="1"/>
</dbReference>
<gene>
    <name evidence="2" type="ORF">FB468_0932</name>
</gene>
<organism evidence="2 3">
    <name type="scientific">Leucobacter komagatae</name>
    <dbReference type="NCBI Taxonomy" id="55969"/>
    <lineage>
        <taxon>Bacteria</taxon>
        <taxon>Bacillati</taxon>
        <taxon>Actinomycetota</taxon>
        <taxon>Actinomycetes</taxon>
        <taxon>Micrococcales</taxon>
        <taxon>Microbacteriaceae</taxon>
        <taxon>Leucobacter</taxon>
    </lineage>
</organism>
<dbReference type="PANTHER" id="PTHR42695">
    <property type="entry name" value="GLUTAMINE AMIDOTRANSFERASE YLR126C-RELATED"/>
    <property type="match status" value="1"/>
</dbReference>
<dbReference type="InterPro" id="IPR017926">
    <property type="entry name" value="GATASE"/>
</dbReference>
<dbReference type="SUPFAM" id="SSF52317">
    <property type="entry name" value="Class I glutamine amidotransferase-like"/>
    <property type="match status" value="1"/>
</dbReference>
<dbReference type="PANTHER" id="PTHR42695:SF5">
    <property type="entry name" value="GLUTAMINE AMIDOTRANSFERASE YLR126C-RELATED"/>
    <property type="match status" value="1"/>
</dbReference>
<dbReference type="Gene3D" id="3.40.50.880">
    <property type="match status" value="1"/>
</dbReference>
<dbReference type="InterPro" id="IPR044992">
    <property type="entry name" value="ChyE-like"/>
</dbReference>
<sequence length="247" mass="26622">MAATRVEHTPSILVLQPDENCGPDRIAQWASNHGVELSVYSMSVSTDMPPSLDGYAGLIVLGGDMGDRDTAAYPWLEDMRERLREAHREGIPALGVCLGAQLLASALGGEVQLGEPGLEAGVAGIRITDEGARDPLLQGVPEVFYSGSMHNDAVVRLPEGAVLLATGDVYPHQAFRSGTTWGVQFHPEVSPASYETWVGLEDHTANPELKARFDASVEDFWARDAIVAPACERLVGNFLSTVTQERR</sequence>
<dbReference type="GO" id="GO:0005829">
    <property type="term" value="C:cytosol"/>
    <property type="evidence" value="ECO:0007669"/>
    <property type="project" value="TreeGrafter"/>
</dbReference>
<evidence type="ECO:0000259" key="1">
    <source>
        <dbReference type="Pfam" id="PF00117"/>
    </source>
</evidence>
<dbReference type="AlphaFoldDB" id="A0A542Y4C6"/>
<evidence type="ECO:0000313" key="3">
    <source>
        <dbReference type="Proteomes" id="UP000319094"/>
    </source>
</evidence>
<comment type="caution">
    <text evidence="2">The sequence shown here is derived from an EMBL/GenBank/DDBJ whole genome shotgun (WGS) entry which is preliminary data.</text>
</comment>
<feature type="domain" description="Glutamine amidotransferase" evidence="1">
    <location>
        <begin position="31"/>
        <end position="193"/>
    </location>
</feature>
<dbReference type="EMBL" id="VFON01000001">
    <property type="protein sequence ID" value="TQL42922.1"/>
    <property type="molecule type" value="Genomic_DNA"/>
</dbReference>
<accession>A0A542Y4C6</accession>
<reference evidence="2 3" key="1">
    <citation type="submission" date="2019-06" db="EMBL/GenBank/DDBJ databases">
        <title>Sequencing the genomes of 1000 actinobacteria strains.</title>
        <authorList>
            <person name="Klenk H.-P."/>
        </authorList>
    </citation>
    <scope>NUCLEOTIDE SEQUENCE [LARGE SCALE GENOMIC DNA]</scope>
    <source>
        <strain evidence="2 3">DSM 8803</strain>
    </source>
</reference>
<evidence type="ECO:0000313" key="2">
    <source>
        <dbReference type="EMBL" id="TQL42922.1"/>
    </source>
</evidence>